<proteinExistence type="predicted"/>
<dbReference type="InterPro" id="IPR027417">
    <property type="entry name" value="P-loop_NTPase"/>
</dbReference>
<organism evidence="1">
    <name type="scientific">marine sediment metagenome</name>
    <dbReference type="NCBI Taxonomy" id="412755"/>
    <lineage>
        <taxon>unclassified sequences</taxon>
        <taxon>metagenomes</taxon>
        <taxon>ecological metagenomes</taxon>
    </lineage>
</organism>
<feature type="non-terminal residue" evidence="1">
    <location>
        <position position="401"/>
    </location>
</feature>
<feature type="non-terminal residue" evidence="1">
    <location>
        <position position="1"/>
    </location>
</feature>
<dbReference type="EMBL" id="LAZR01053905">
    <property type="protein sequence ID" value="KKK79708.1"/>
    <property type="molecule type" value="Genomic_DNA"/>
</dbReference>
<sequence length="401" mass="45124">ASDVTEWLDNGGTVEFLNELTGELPEYGTVECKNIGGIFFFKWADKNIQAEISVIKENLNGLYCEVVFSPLGNAKPYIRNIVNLLKASEKSTFAKSLQPKREDIQCAELLEEASEEVIKGYREGEDVVDLDTLEAPRTSKYRLYPFYEESEITTLYGAHETLKSYKMYYDAILIQNGLEIDGLRAAKGNVLILDYETHKFAGRERVKALIKGLRKQGLKSPLYRKCKRALPLDILNIQKLILEHGIKVVFVDSVGMSCGGDANSQETMTSYYRALRALDVTVITIDHEPRDANNIYGSVYKEIIARDIFETSTTAGAEDTIKHLIVKHTKTNNRGRIPNISFKFEFDGDEDSIETVIVSRAEVPETATVFGAEGTKDTLIAHFKKNQNIPDTPKHTAYQIK</sequence>
<protein>
    <submittedName>
        <fullName evidence="1">Uncharacterized protein</fullName>
    </submittedName>
</protein>
<accession>A0A0F8YE49</accession>
<comment type="caution">
    <text evidence="1">The sequence shown here is derived from an EMBL/GenBank/DDBJ whole genome shotgun (WGS) entry which is preliminary data.</text>
</comment>
<gene>
    <name evidence="1" type="ORF">LCGC14_2830790</name>
</gene>
<dbReference type="Pfam" id="PF13481">
    <property type="entry name" value="AAA_25"/>
    <property type="match status" value="1"/>
</dbReference>
<dbReference type="SUPFAM" id="SSF52540">
    <property type="entry name" value="P-loop containing nucleoside triphosphate hydrolases"/>
    <property type="match status" value="1"/>
</dbReference>
<dbReference type="AlphaFoldDB" id="A0A0F8YE49"/>
<name>A0A0F8YE49_9ZZZZ</name>
<evidence type="ECO:0000313" key="1">
    <source>
        <dbReference type="EMBL" id="KKK79708.1"/>
    </source>
</evidence>
<reference evidence="1" key="1">
    <citation type="journal article" date="2015" name="Nature">
        <title>Complex archaea that bridge the gap between prokaryotes and eukaryotes.</title>
        <authorList>
            <person name="Spang A."/>
            <person name="Saw J.H."/>
            <person name="Jorgensen S.L."/>
            <person name="Zaremba-Niedzwiedzka K."/>
            <person name="Martijn J."/>
            <person name="Lind A.E."/>
            <person name="van Eijk R."/>
            <person name="Schleper C."/>
            <person name="Guy L."/>
            <person name="Ettema T.J."/>
        </authorList>
    </citation>
    <scope>NUCLEOTIDE SEQUENCE</scope>
</reference>
<dbReference type="Gene3D" id="3.40.50.300">
    <property type="entry name" value="P-loop containing nucleotide triphosphate hydrolases"/>
    <property type="match status" value="1"/>
</dbReference>